<feature type="compositionally biased region" description="Polar residues" evidence="11">
    <location>
        <begin position="1"/>
        <end position="11"/>
    </location>
</feature>
<proteinExistence type="inferred from homology"/>
<evidence type="ECO:0000256" key="2">
    <source>
        <dbReference type="ARBA" id="ARBA00012552"/>
    </source>
</evidence>
<gene>
    <name evidence="15" type="primary">PRP5</name>
    <name evidence="15" type="ORF">IWQ62_001302</name>
</gene>
<dbReference type="PROSITE" id="PS00039">
    <property type="entry name" value="DEAD_ATP_HELICASE"/>
    <property type="match status" value="1"/>
</dbReference>
<comment type="similarity">
    <text evidence="9">Belongs to the DEAD box helicase family. DDX46/PRP5 subfamily.</text>
</comment>
<feature type="region of interest" description="Disordered" evidence="11">
    <location>
        <begin position="931"/>
        <end position="959"/>
    </location>
</feature>
<keyword evidence="7" id="KW-0507">mRNA processing</keyword>
<evidence type="ECO:0000259" key="13">
    <source>
        <dbReference type="PROSITE" id="PS51194"/>
    </source>
</evidence>
<dbReference type="PROSITE" id="PS51194">
    <property type="entry name" value="HELICASE_CTER"/>
    <property type="match status" value="1"/>
</dbReference>
<dbReference type="Gene3D" id="3.40.50.300">
    <property type="entry name" value="P-loop containing nucleotide triphosphate hydrolases"/>
    <property type="match status" value="2"/>
</dbReference>
<feature type="compositionally biased region" description="Basic and acidic residues" evidence="11">
    <location>
        <begin position="14"/>
        <end position="41"/>
    </location>
</feature>
<feature type="region of interest" description="Disordered" evidence="11">
    <location>
        <begin position="1"/>
        <end position="117"/>
    </location>
</feature>
<dbReference type="CDD" id="cd17953">
    <property type="entry name" value="DEADc_DDX46"/>
    <property type="match status" value="1"/>
</dbReference>
<dbReference type="SMART" id="SM00490">
    <property type="entry name" value="HELICc"/>
    <property type="match status" value="1"/>
</dbReference>
<evidence type="ECO:0000256" key="11">
    <source>
        <dbReference type="SAM" id="MobiDB-lite"/>
    </source>
</evidence>
<dbReference type="InterPro" id="IPR011545">
    <property type="entry name" value="DEAD/DEAH_box_helicase_dom"/>
</dbReference>
<evidence type="ECO:0000256" key="1">
    <source>
        <dbReference type="ARBA" id="ARBA00004123"/>
    </source>
</evidence>
<dbReference type="GO" id="GO:0008380">
    <property type="term" value="P:RNA splicing"/>
    <property type="evidence" value="ECO:0007669"/>
    <property type="project" value="UniProtKB-KW"/>
</dbReference>
<dbReference type="PROSITE" id="PS51195">
    <property type="entry name" value="Q_MOTIF"/>
    <property type="match status" value="1"/>
</dbReference>
<dbReference type="InterPro" id="IPR056149">
    <property type="entry name" value="PRP5/DDX46/KHDC4_KH"/>
</dbReference>
<keyword evidence="7" id="KW-0508">mRNA splicing</keyword>
<evidence type="ECO:0000256" key="5">
    <source>
        <dbReference type="ARBA" id="ARBA00022806"/>
    </source>
</evidence>
<dbReference type="CDD" id="cd18787">
    <property type="entry name" value="SF2_C_DEAD"/>
    <property type="match status" value="1"/>
</dbReference>
<accession>A0A9W8ASR1</accession>
<evidence type="ECO:0000256" key="8">
    <source>
        <dbReference type="ARBA" id="ARBA00023242"/>
    </source>
</evidence>
<dbReference type="InterPro" id="IPR014001">
    <property type="entry name" value="Helicase_ATP-bd"/>
</dbReference>
<dbReference type="SMART" id="SM00487">
    <property type="entry name" value="DEXDc"/>
    <property type="match status" value="1"/>
</dbReference>
<dbReference type="GO" id="GO:0003724">
    <property type="term" value="F:RNA helicase activity"/>
    <property type="evidence" value="ECO:0007669"/>
    <property type="project" value="UniProtKB-EC"/>
</dbReference>
<dbReference type="SUPFAM" id="SSF52540">
    <property type="entry name" value="P-loop containing nucleoside triphosphate hydrolases"/>
    <property type="match status" value="2"/>
</dbReference>
<dbReference type="Proteomes" id="UP001150925">
    <property type="component" value="Unassembled WGS sequence"/>
</dbReference>
<dbReference type="Pfam" id="PF23469">
    <property type="entry name" value="KH_12"/>
    <property type="match status" value="1"/>
</dbReference>
<feature type="compositionally biased region" description="Low complexity" evidence="11">
    <location>
        <begin position="276"/>
        <end position="287"/>
    </location>
</feature>
<dbReference type="InterPro" id="IPR014014">
    <property type="entry name" value="RNA_helicase_DEAD_Q_motif"/>
</dbReference>
<dbReference type="FunFam" id="3.40.50.300:FF:000079">
    <property type="entry name" value="probable ATP-dependent RNA helicase DDX17"/>
    <property type="match status" value="1"/>
</dbReference>
<dbReference type="GO" id="GO:0016787">
    <property type="term" value="F:hydrolase activity"/>
    <property type="evidence" value="ECO:0007669"/>
    <property type="project" value="UniProtKB-KW"/>
</dbReference>
<evidence type="ECO:0000256" key="4">
    <source>
        <dbReference type="ARBA" id="ARBA00022801"/>
    </source>
</evidence>
<keyword evidence="16" id="KW-1185">Reference proteome</keyword>
<evidence type="ECO:0000256" key="9">
    <source>
        <dbReference type="ARBA" id="ARBA00038511"/>
    </source>
</evidence>
<name>A0A9W8ASR1_9FUNG</name>
<dbReference type="PANTHER" id="PTHR47958">
    <property type="entry name" value="ATP-DEPENDENT RNA HELICASE DBP3"/>
    <property type="match status" value="1"/>
</dbReference>
<evidence type="ECO:0000259" key="12">
    <source>
        <dbReference type="PROSITE" id="PS51192"/>
    </source>
</evidence>
<evidence type="ECO:0000256" key="6">
    <source>
        <dbReference type="ARBA" id="ARBA00022840"/>
    </source>
</evidence>
<keyword evidence="6" id="KW-0067">ATP-binding</keyword>
<dbReference type="PROSITE" id="PS51192">
    <property type="entry name" value="HELICASE_ATP_BIND_1"/>
    <property type="match status" value="1"/>
</dbReference>
<dbReference type="AlphaFoldDB" id="A0A9W8ASR1"/>
<feature type="region of interest" description="Disordered" evidence="11">
    <location>
        <begin position="138"/>
        <end position="188"/>
    </location>
</feature>
<organism evidence="15 16">
    <name type="scientific">Dispira parvispora</name>
    <dbReference type="NCBI Taxonomy" id="1520584"/>
    <lineage>
        <taxon>Eukaryota</taxon>
        <taxon>Fungi</taxon>
        <taxon>Fungi incertae sedis</taxon>
        <taxon>Zoopagomycota</taxon>
        <taxon>Kickxellomycotina</taxon>
        <taxon>Dimargaritomycetes</taxon>
        <taxon>Dimargaritales</taxon>
        <taxon>Dimargaritaceae</taxon>
        <taxon>Dispira</taxon>
    </lineage>
</organism>
<evidence type="ECO:0000259" key="14">
    <source>
        <dbReference type="PROSITE" id="PS51195"/>
    </source>
</evidence>
<dbReference type="EMBL" id="JANBPY010000196">
    <property type="protein sequence ID" value="KAJ1968343.1"/>
    <property type="molecule type" value="Genomic_DNA"/>
</dbReference>
<keyword evidence="8" id="KW-0539">Nucleus</keyword>
<sequence>MSTPLSRNGASGSPKEDLAQEEKLRLRRERLERWRKQREAKSTAQAVDQAKGSPTVASSPTIATKTTTTPIPVVPTPPSTQVTSSDNNKSLPTDASHLKKVDKPVTLSPKPSLGNFAGLTSKRKTLFHFNTVGSNSLRTKPLGSAHRASPSHATAQDGLRSNKRNNKTTAQIFGVGTGSPSDDEGQPRRKRRFMALPSLPDMDIDASATLTHLDTSQNGIESDSMDQGQDSLDAFMSDVAAEVQKIREVDHRKQAIKEVPKSTTLARASPGQVTPLDLAESAAAASDSEAEMQGSTPNDILSLASRRLKKKDLPVVDHKAMNYPAFQKDFFIEPTELRNLTVEQVRELRLELDDIKIRGINCPKPVRKWTQFGLPARCTEIIKKLEFASPTPIQAQAIPAILSGRDVIGVAKTGSGKTLAFLLPMFRHLKAQPPLAPGDGPISLIMTPTRELAVQIHKECKWFAKVLGLRALCAYGGSPIKENIAELKRGAEIVVCTPGRMIDLLCANSGRLTNLARVTYLVLDEADRMFDMGFEPQVMRIVNNVRPDRQTVLFSATFPRQMEALARKILRRPLEITVGGRSVVCSDVTQHVEMLPDDKGRNLRLLEILGHAFAQESNDTRCLIFVDRQEAADQLLRELMRRGYPCVSLHGGKDQVDRESAISDFKHGVARILIATSIAARGLDVKNLALVINYECPNHLEDYVHRVGRTGRAGNKGEAYTFIMPHQERYAVDIAKALTQSNAPVPDALAQMVEQFKQKVQSGEAQFTGSGFGGKGLENLEKERDLRKQIEKKAYRQGDDEDDGEDEVEAVVSTPLTLGTPASDMISDHGLSSAKLMDRKIPSSGGPRPSPDVPVADISLPGTEAAIQAAREAAARVAASLQGTSTGPAANPVVAVKPTSTHGAGPADTQLGMQSHPQDIVTTINAQLQNAKKRSGMDTKLGLGKGAEPTLDKSSAGAANTEDAQVYTAEIEINDFPQKARWRVTSKEHIDRITEVSGSAITTRGTYFPAGKQPAHDSDDRKLYLFIEADNTLAIEKAKTEIYRILTETTMQVFDAESHGAGTTSGTGEAVGRYSVL</sequence>
<comment type="subcellular location">
    <subcellularLocation>
        <location evidence="1">Nucleus</location>
    </subcellularLocation>
</comment>
<dbReference type="Pfam" id="PF00271">
    <property type="entry name" value="Helicase_C"/>
    <property type="match status" value="1"/>
</dbReference>
<keyword evidence="3" id="KW-0547">Nucleotide-binding</keyword>
<evidence type="ECO:0000256" key="3">
    <source>
        <dbReference type="ARBA" id="ARBA00022741"/>
    </source>
</evidence>
<reference evidence="15" key="1">
    <citation type="submission" date="2022-07" db="EMBL/GenBank/DDBJ databases">
        <title>Phylogenomic reconstructions and comparative analyses of Kickxellomycotina fungi.</title>
        <authorList>
            <person name="Reynolds N.K."/>
            <person name="Stajich J.E."/>
            <person name="Barry K."/>
            <person name="Grigoriev I.V."/>
            <person name="Crous P."/>
            <person name="Smith M.E."/>
        </authorList>
    </citation>
    <scope>NUCLEOTIDE SEQUENCE</scope>
    <source>
        <strain evidence="15">RSA 1196</strain>
    </source>
</reference>
<feature type="short sequence motif" description="Q motif" evidence="10">
    <location>
        <begin position="367"/>
        <end position="395"/>
    </location>
</feature>
<evidence type="ECO:0000256" key="7">
    <source>
        <dbReference type="ARBA" id="ARBA00023187"/>
    </source>
</evidence>
<keyword evidence="4 15" id="KW-0378">Hydrolase</keyword>
<feature type="domain" description="Helicase C-terminal" evidence="13">
    <location>
        <begin position="587"/>
        <end position="753"/>
    </location>
</feature>
<protein>
    <recommendedName>
        <fullName evidence="2">RNA helicase</fullName>
        <ecNumber evidence="2">3.6.4.13</ecNumber>
    </recommendedName>
</protein>
<dbReference type="GO" id="GO:0005634">
    <property type="term" value="C:nucleus"/>
    <property type="evidence" value="ECO:0007669"/>
    <property type="project" value="UniProtKB-SubCell"/>
</dbReference>
<evidence type="ECO:0000256" key="10">
    <source>
        <dbReference type="PROSITE-ProRule" id="PRU00552"/>
    </source>
</evidence>
<feature type="region of interest" description="Disordered" evidence="11">
    <location>
        <begin position="261"/>
        <end position="297"/>
    </location>
</feature>
<feature type="compositionally biased region" description="Low complexity" evidence="11">
    <location>
        <begin position="58"/>
        <end position="71"/>
    </location>
</feature>
<feature type="domain" description="Helicase ATP-binding" evidence="12">
    <location>
        <begin position="398"/>
        <end position="576"/>
    </location>
</feature>
<dbReference type="GO" id="GO:0005524">
    <property type="term" value="F:ATP binding"/>
    <property type="evidence" value="ECO:0007669"/>
    <property type="project" value="UniProtKB-KW"/>
</dbReference>
<dbReference type="InterPro" id="IPR027417">
    <property type="entry name" value="P-loop_NTPase"/>
</dbReference>
<comment type="caution">
    <text evidence="15">The sequence shown here is derived from an EMBL/GenBank/DDBJ whole genome shotgun (WGS) entry which is preliminary data.</text>
</comment>
<dbReference type="InterPro" id="IPR000629">
    <property type="entry name" value="RNA-helicase_DEAD-box_CS"/>
</dbReference>
<dbReference type="EC" id="3.6.4.13" evidence="2"/>
<feature type="domain" description="DEAD-box RNA helicase Q" evidence="14">
    <location>
        <begin position="367"/>
        <end position="395"/>
    </location>
</feature>
<dbReference type="OrthoDB" id="196131at2759"/>
<dbReference type="Pfam" id="PF00270">
    <property type="entry name" value="DEAD"/>
    <property type="match status" value="1"/>
</dbReference>
<evidence type="ECO:0000313" key="15">
    <source>
        <dbReference type="EMBL" id="KAJ1968343.1"/>
    </source>
</evidence>
<dbReference type="InterPro" id="IPR001650">
    <property type="entry name" value="Helicase_C-like"/>
</dbReference>
<keyword evidence="5" id="KW-0347">Helicase</keyword>
<dbReference type="GO" id="GO:0003676">
    <property type="term" value="F:nucleic acid binding"/>
    <property type="evidence" value="ECO:0007669"/>
    <property type="project" value="InterPro"/>
</dbReference>
<evidence type="ECO:0000313" key="16">
    <source>
        <dbReference type="Proteomes" id="UP001150925"/>
    </source>
</evidence>